<protein>
    <recommendedName>
        <fullName evidence="3">RING-type domain-containing protein</fullName>
    </recommendedName>
</protein>
<evidence type="ECO:0000256" key="1">
    <source>
        <dbReference type="PROSITE-ProRule" id="PRU00175"/>
    </source>
</evidence>
<evidence type="ECO:0000313" key="5">
    <source>
        <dbReference type="Proteomes" id="UP001642360"/>
    </source>
</evidence>
<dbReference type="EMBL" id="CAUOFW020005070">
    <property type="protein sequence ID" value="CAK9168471.1"/>
    <property type="molecule type" value="Genomic_DNA"/>
</dbReference>
<evidence type="ECO:0000313" key="4">
    <source>
        <dbReference type="EMBL" id="CAK9168471.1"/>
    </source>
</evidence>
<gene>
    <name evidence="4" type="ORF">ILEXP_LOCUS37864</name>
</gene>
<sequence length="328" mass="36218">MERGGGGGGGNGSIRRRLSTEERTDSSNNLRDLLRFKDDNSHRPILTGLTLSAVLGAEERPLNRTLLDIIRDDSAVNKDHRKTWKYFKDKLRLRRTSTAWTSTIHIPTSDVPIQQNNNRMMARRHSTRIQNMNAPNSNDTTNESTQPELSSATHAELNSIASNRAMSLSRNSSIIPERQISRLNSTNESNVAGDRTALPTEEGVGEAEAEEGVGETEETAVEREEEGGGEAPERMSLMALLAETDRQMGLDGSAFMMDDEEEEEVGESGGVVGGGEYNNCCVCMVRHKGSAFIPCGHTFCRLCSRELWVQRGNCPLCNGFILEILDIF</sequence>
<dbReference type="PANTHER" id="PTHR46629">
    <property type="entry name" value="OS01G0917900 PROTEIN"/>
    <property type="match status" value="1"/>
</dbReference>
<evidence type="ECO:0000256" key="2">
    <source>
        <dbReference type="SAM" id="MobiDB-lite"/>
    </source>
</evidence>
<feature type="domain" description="RING-type" evidence="3">
    <location>
        <begin position="280"/>
        <end position="318"/>
    </location>
</feature>
<dbReference type="AlphaFoldDB" id="A0ABC8TGI9"/>
<feature type="region of interest" description="Disordered" evidence="2">
    <location>
        <begin position="179"/>
        <end position="232"/>
    </location>
</feature>
<dbReference type="GO" id="GO:0008270">
    <property type="term" value="F:zinc ion binding"/>
    <property type="evidence" value="ECO:0007669"/>
    <property type="project" value="UniProtKB-KW"/>
</dbReference>
<dbReference type="SMART" id="SM00184">
    <property type="entry name" value="RING"/>
    <property type="match status" value="1"/>
</dbReference>
<organism evidence="4 5">
    <name type="scientific">Ilex paraguariensis</name>
    <name type="common">yerba mate</name>
    <dbReference type="NCBI Taxonomy" id="185542"/>
    <lineage>
        <taxon>Eukaryota</taxon>
        <taxon>Viridiplantae</taxon>
        <taxon>Streptophyta</taxon>
        <taxon>Embryophyta</taxon>
        <taxon>Tracheophyta</taxon>
        <taxon>Spermatophyta</taxon>
        <taxon>Magnoliopsida</taxon>
        <taxon>eudicotyledons</taxon>
        <taxon>Gunneridae</taxon>
        <taxon>Pentapetalae</taxon>
        <taxon>asterids</taxon>
        <taxon>campanulids</taxon>
        <taxon>Aquifoliales</taxon>
        <taxon>Aquifoliaceae</taxon>
        <taxon>Ilex</taxon>
    </lineage>
</organism>
<dbReference type="Proteomes" id="UP001642360">
    <property type="component" value="Unassembled WGS sequence"/>
</dbReference>
<keyword evidence="5" id="KW-1185">Reference proteome</keyword>
<feature type="region of interest" description="Disordered" evidence="2">
    <location>
        <begin position="131"/>
        <end position="152"/>
    </location>
</feature>
<feature type="region of interest" description="Disordered" evidence="2">
    <location>
        <begin position="1"/>
        <end position="27"/>
    </location>
</feature>
<name>A0ABC8TGI9_9AQUA</name>
<feature type="compositionally biased region" description="Gly residues" evidence="2">
    <location>
        <begin position="1"/>
        <end position="12"/>
    </location>
</feature>
<reference evidence="4 5" key="1">
    <citation type="submission" date="2024-02" db="EMBL/GenBank/DDBJ databases">
        <authorList>
            <person name="Vignale AGUSTIN F."/>
            <person name="Sosa J E."/>
            <person name="Modenutti C."/>
        </authorList>
    </citation>
    <scope>NUCLEOTIDE SEQUENCE [LARGE SCALE GENOMIC DNA]</scope>
</reference>
<dbReference type="SUPFAM" id="SSF57850">
    <property type="entry name" value="RING/U-box"/>
    <property type="match status" value="1"/>
</dbReference>
<keyword evidence="1" id="KW-0862">Zinc</keyword>
<accession>A0ABC8TGI9</accession>
<dbReference type="InterPro" id="IPR013083">
    <property type="entry name" value="Znf_RING/FYVE/PHD"/>
</dbReference>
<feature type="compositionally biased region" description="Acidic residues" evidence="2">
    <location>
        <begin position="203"/>
        <end position="228"/>
    </location>
</feature>
<evidence type="ECO:0000259" key="3">
    <source>
        <dbReference type="PROSITE" id="PS50089"/>
    </source>
</evidence>
<dbReference type="InterPro" id="IPR001841">
    <property type="entry name" value="Znf_RING"/>
</dbReference>
<proteinExistence type="predicted"/>
<comment type="caution">
    <text evidence="4">The sequence shown here is derived from an EMBL/GenBank/DDBJ whole genome shotgun (WGS) entry which is preliminary data.</text>
</comment>
<dbReference type="Pfam" id="PF13920">
    <property type="entry name" value="zf-C3HC4_3"/>
    <property type="match status" value="1"/>
</dbReference>
<keyword evidence="1" id="KW-0863">Zinc-finger</keyword>
<feature type="compositionally biased region" description="Polar residues" evidence="2">
    <location>
        <begin position="181"/>
        <end position="190"/>
    </location>
</feature>
<keyword evidence="1" id="KW-0479">Metal-binding</keyword>
<dbReference type="Gene3D" id="3.30.40.10">
    <property type="entry name" value="Zinc/RING finger domain, C3HC4 (zinc finger)"/>
    <property type="match status" value="1"/>
</dbReference>
<dbReference type="PROSITE" id="PS50089">
    <property type="entry name" value="ZF_RING_2"/>
    <property type="match status" value="1"/>
</dbReference>